<name>A0A422N9V0_TRYRA</name>
<keyword evidence="2" id="KW-1185">Reference proteome</keyword>
<dbReference type="Proteomes" id="UP000283634">
    <property type="component" value="Unassembled WGS sequence"/>
</dbReference>
<organism evidence="1 2">
    <name type="scientific">Trypanosoma rangeli</name>
    <dbReference type="NCBI Taxonomy" id="5698"/>
    <lineage>
        <taxon>Eukaryota</taxon>
        <taxon>Discoba</taxon>
        <taxon>Euglenozoa</taxon>
        <taxon>Kinetoplastea</taxon>
        <taxon>Metakinetoplastina</taxon>
        <taxon>Trypanosomatida</taxon>
        <taxon>Trypanosomatidae</taxon>
        <taxon>Trypanosoma</taxon>
        <taxon>Herpetosoma</taxon>
    </lineage>
</organism>
<dbReference type="RefSeq" id="XP_029236786.1">
    <property type="nucleotide sequence ID" value="XM_029383358.1"/>
</dbReference>
<proteinExistence type="predicted"/>
<gene>
    <name evidence="1" type="ORF">TraAM80_06516</name>
</gene>
<dbReference type="AlphaFoldDB" id="A0A422N9V0"/>
<sequence length="139" mass="15214">MTALFTTFSQANGVLQNRVDSHSLISGLAFLTHDSADAVLESESILDMQPTIFSYLPATLSRGHPMLEGRGMRQVLCHRAADRMLLFAPFKAKLLCLVDVTAAASTVIVFSRDWLPPHCKTVTMAFLWPHVDSAAKVAV</sequence>
<reference evidence="1 2" key="1">
    <citation type="journal article" date="2018" name="BMC Genomics">
        <title>Genomic comparison of Trypanosoma conorhini and Trypanosoma rangeli to Trypanosoma cruzi strains of high and low virulence.</title>
        <authorList>
            <person name="Bradwell K.R."/>
            <person name="Koparde V.N."/>
            <person name="Matveyev A.V."/>
            <person name="Serrano M.G."/>
            <person name="Alves J.M."/>
            <person name="Parikh H."/>
            <person name="Huang B."/>
            <person name="Lee V."/>
            <person name="Espinosa-Alvarez O."/>
            <person name="Ortiz P.A."/>
            <person name="Costa-Martins A.G."/>
            <person name="Teixeira M.M."/>
            <person name="Buck G.A."/>
        </authorList>
    </citation>
    <scope>NUCLEOTIDE SEQUENCE [LARGE SCALE GENOMIC DNA]</scope>
    <source>
        <strain evidence="1 2">AM80</strain>
    </source>
</reference>
<comment type="caution">
    <text evidence="1">The sequence shown here is derived from an EMBL/GenBank/DDBJ whole genome shotgun (WGS) entry which is preliminary data.</text>
</comment>
<dbReference type="EMBL" id="MKGL01000240">
    <property type="protein sequence ID" value="RNF02223.1"/>
    <property type="molecule type" value="Genomic_DNA"/>
</dbReference>
<dbReference type="GeneID" id="40330449"/>
<evidence type="ECO:0000313" key="1">
    <source>
        <dbReference type="EMBL" id="RNF02223.1"/>
    </source>
</evidence>
<evidence type="ECO:0000313" key="2">
    <source>
        <dbReference type="Proteomes" id="UP000283634"/>
    </source>
</evidence>
<accession>A0A422N9V0</accession>
<protein>
    <submittedName>
        <fullName evidence="1">Uncharacterized protein</fullName>
    </submittedName>
</protein>